<evidence type="ECO:0000313" key="4">
    <source>
        <dbReference type="Proteomes" id="UP000015354"/>
    </source>
</evidence>
<keyword evidence="4" id="KW-1185">Reference proteome</keyword>
<protein>
    <submittedName>
        <fullName evidence="2">Uncharacterized protein</fullName>
    </submittedName>
</protein>
<dbReference type="EMBL" id="ATMH01001707">
    <property type="protein sequence ID" value="EPY34264.1"/>
    <property type="molecule type" value="Genomic_DNA"/>
</dbReference>
<evidence type="ECO:0000313" key="2">
    <source>
        <dbReference type="EMBL" id="EPY32144.1"/>
    </source>
</evidence>
<dbReference type="Proteomes" id="UP000015354">
    <property type="component" value="Unassembled WGS sequence"/>
</dbReference>
<dbReference type="AlphaFoldDB" id="S9UTL5"/>
<comment type="caution">
    <text evidence="2">The sequence shown here is derived from an EMBL/GenBank/DDBJ whole genome shotgun (WGS) entry which is preliminary data.</text>
</comment>
<keyword evidence="1" id="KW-0175">Coiled coil</keyword>
<evidence type="ECO:0000313" key="3">
    <source>
        <dbReference type="EMBL" id="EPY34264.1"/>
    </source>
</evidence>
<dbReference type="OrthoDB" id="275175at2759"/>
<evidence type="ECO:0000256" key="1">
    <source>
        <dbReference type="SAM" id="Coils"/>
    </source>
</evidence>
<reference evidence="2 4" key="1">
    <citation type="journal article" date="2013" name="PLoS ONE">
        <title>Predicting the Proteins of Angomonas deanei, Strigomonas culicis and Their Respective Endosymbionts Reveals New Aspects of the Trypanosomatidae Family.</title>
        <authorList>
            <person name="Motta M.C."/>
            <person name="Martins A.C."/>
            <person name="de Souza S.S."/>
            <person name="Catta-Preta C.M."/>
            <person name="Silva R."/>
            <person name="Klein C.C."/>
            <person name="de Almeida L.G."/>
            <person name="de Lima Cunha O."/>
            <person name="Ciapina L.P."/>
            <person name="Brocchi M."/>
            <person name="Colabardini A.C."/>
            <person name="de Araujo Lima B."/>
            <person name="Machado C.R."/>
            <person name="de Almeida Soares C.M."/>
            <person name="Probst C.M."/>
            <person name="de Menezes C.B."/>
            <person name="Thompson C.E."/>
            <person name="Bartholomeu D.C."/>
            <person name="Gradia D.F."/>
            <person name="Pavoni D.P."/>
            <person name="Grisard E.C."/>
            <person name="Fantinatti-Garboggini F."/>
            <person name="Marchini F.K."/>
            <person name="Rodrigues-Luiz G.F."/>
            <person name="Wagner G."/>
            <person name="Goldman G.H."/>
            <person name="Fietto J.L."/>
            <person name="Elias M.C."/>
            <person name="Goldman M.H."/>
            <person name="Sagot M.F."/>
            <person name="Pereira M."/>
            <person name="Stoco P.H."/>
            <person name="de Mendonca-Neto R.P."/>
            <person name="Teixeira S.M."/>
            <person name="Maciel T.E."/>
            <person name="de Oliveira Mendes T.A."/>
            <person name="Urmenyi T.P."/>
            <person name="de Souza W."/>
            <person name="Schenkman S."/>
            <person name="de Vasconcelos A.T."/>
        </authorList>
    </citation>
    <scope>NUCLEOTIDE SEQUENCE [LARGE SCALE GENOMIC DNA]</scope>
</reference>
<accession>S9UTL5</accession>
<sequence length="197" mass="22540">MYSDGERKTMSELQREAEATRNQIVEEARNLERIKKSTAKTQFSIDQLFRFFAREVETEEQKKNLVDVLMGNLPDLHVECVPMLPISIALANGRLTNAQRIFAEDNALVDDSVLIFFVHVLRFSPQTAQIDYVDISGTHVTAKGLCFMLEMMVERRSAFTLVMRRLDPVGSGDPYADKFTELLDILKTKKHISIIQE</sequence>
<feature type="coiled-coil region" evidence="1">
    <location>
        <begin position="3"/>
        <end position="37"/>
    </location>
</feature>
<organism evidence="2 4">
    <name type="scientific">Strigomonas culicis</name>
    <dbReference type="NCBI Taxonomy" id="28005"/>
    <lineage>
        <taxon>Eukaryota</taxon>
        <taxon>Discoba</taxon>
        <taxon>Euglenozoa</taxon>
        <taxon>Kinetoplastea</taxon>
        <taxon>Metakinetoplastina</taxon>
        <taxon>Trypanosomatida</taxon>
        <taxon>Trypanosomatidae</taxon>
        <taxon>Strigomonadinae</taxon>
        <taxon>Strigomonas</taxon>
    </lineage>
</organism>
<dbReference type="EMBL" id="ATMH01002954">
    <property type="protein sequence ID" value="EPY32144.1"/>
    <property type="molecule type" value="Genomic_DNA"/>
</dbReference>
<reference evidence="2" key="2">
    <citation type="submission" date="2013-03" db="EMBL/GenBank/DDBJ databases">
        <authorList>
            <person name="Motta M.C.M."/>
            <person name="Martins A.C.A."/>
            <person name="Preta C.M.C.C."/>
            <person name="Silva R."/>
            <person name="de Souza S.S."/>
            <person name="Klein C.C."/>
            <person name="de Almeida L.G.P."/>
            <person name="Cunha O.L."/>
            <person name="Colabardini A.C."/>
            <person name="Lima B.A."/>
            <person name="Machado C.R."/>
            <person name="Soares C.M.A."/>
            <person name="de Menezes C.B.A."/>
            <person name="Bartolomeu D.C."/>
            <person name="Grisard E.C."/>
            <person name="Fantinatti-Garboggini F."/>
            <person name="Rodrigues-Luiz G.F."/>
            <person name="Wagner G."/>
            <person name="Goldman G.H."/>
            <person name="Fietto J.L.R."/>
            <person name="Ciapina L.P."/>
            <person name="Brocchi M."/>
            <person name="Elias M.C."/>
            <person name="Goldman M.H.S."/>
            <person name="Sagot M.-F."/>
            <person name="Pereira M."/>
            <person name="Stoco P.H."/>
            <person name="Teixeira S.M.R."/>
            <person name="de Mendonca-Neto R.P."/>
            <person name="Maciel T.E.F."/>
            <person name="Mendes T.A.O."/>
            <person name="Urmenyi T.P."/>
            <person name="Teixeira M.M.G."/>
            <person name="de Camargo E.F.P."/>
            <person name="de Sousa W."/>
            <person name="Schenkman S."/>
            <person name="de Vasconcelos A.T.R."/>
        </authorList>
    </citation>
    <scope>NUCLEOTIDE SEQUENCE</scope>
</reference>
<name>S9UTL5_9TRYP</name>
<proteinExistence type="predicted"/>
<gene>
    <name evidence="3" type="ORF">STCU_01707</name>
    <name evidence="2" type="ORF">STCU_02954</name>
</gene>